<dbReference type="InterPro" id="IPR052786">
    <property type="entry name" value="Spore_wall_assembly"/>
</dbReference>
<dbReference type="GO" id="GO:0005619">
    <property type="term" value="C:ascospore wall"/>
    <property type="evidence" value="ECO:0007669"/>
    <property type="project" value="TreeGrafter"/>
</dbReference>
<protein>
    <submittedName>
        <fullName evidence="5">Uncharacterized protein</fullName>
    </submittedName>
</protein>
<evidence type="ECO:0000256" key="3">
    <source>
        <dbReference type="ARBA" id="ARBA00022989"/>
    </source>
</evidence>
<comment type="subcellular location">
    <subcellularLocation>
        <location evidence="1">Membrane</location>
        <topology evidence="1">Multi-pass membrane protein</topology>
    </subcellularLocation>
</comment>
<keyword evidence="4" id="KW-0472">Membrane</keyword>
<evidence type="ECO:0000256" key="1">
    <source>
        <dbReference type="ARBA" id="ARBA00004141"/>
    </source>
</evidence>
<keyword evidence="2" id="KW-0812">Transmembrane</keyword>
<dbReference type="InterPro" id="IPR059112">
    <property type="entry name" value="CysZ/EI24"/>
</dbReference>
<dbReference type="PANTHER" id="PTHR34292">
    <property type="entry name" value="OUTER SPORE WALL PROTEIN LDS1"/>
    <property type="match status" value="1"/>
</dbReference>
<accession>A0A4P7NUR3</accession>
<dbReference type="GO" id="GO:0005628">
    <property type="term" value="C:prospore membrane"/>
    <property type="evidence" value="ECO:0007669"/>
    <property type="project" value="TreeGrafter"/>
</dbReference>
<dbReference type="Pfam" id="PF07264">
    <property type="entry name" value="EI24"/>
    <property type="match status" value="1"/>
</dbReference>
<evidence type="ECO:0000256" key="4">
    <source>
        <dbReference type="ARBA" id="ARBA00023136"/>
    </source>
</evidence>
<gene>
    <name evidence="5" type="ORF">PoMZ_13123</name>
</gene>
<dbReference type="VEuPathDB" id="FungiDB:M_BR32_EuGene_00059951"/>
<sequence>MSQNQGIAASVQARAQEVAKEDFQQAKDLVNDATKSGAYLYPIKGIFYFLTHRSLWKPLLSRIGPTLALSVGVTVPMFIFTYVPQLTVLVFVNGPVAVFTTVLLILSESSTIISVISRNFLLQEALLDTFDGTLVAKGATNIVQEGRELQPGSDPIAKLGKIVKSPFERFSPKALVRYFMYLPLNFIPVVGTIIFILIQGRNRGQSIHDRYFQLKSWSASRRRAWLHAHTGAYSAFGVVATLLEIVPVASMFFSFTNAVGAALWAADLEAQGTQATEPSDQPASSNNKDD</sequence>
<proteinExistence type="predicted"/>
<keyword evidence="3" id="KW-1133">Transmembrane helix</keyword>
<dbReference type="Proteomes" id="UP000294847">
    <property type="component" value="Chromosome 7"/>
</dbReference>
<name>A0A4P7NUR3_PYROR</name>
<dbReference type="AlphaFoldDB" id="A0A4P7NUR3"/>
<dbReference type="EMBL" id="CP034210">
    <property type="protein sequence ID" value="QBZ66152.1"/>
    <property type="molecule type" value="Genomic_DNA"/>
</dbReference>
<dbReference type="GO" id="GO:0005811">
    <property type="term" value="C:lipid droplet"/>
    <property type="evidence" value="ECO:0007669"/>
    <property type="project" value="TreeGrafter"/>
</dbReference>
<dbReference type="PANTHER" id="PTHR34292:SF2">
    <property type="entry name" value="OUTER SPORE WALL PROTEIN LDS1"/>
    <property type="match status" value="1"/>
</dbReference>
<evidence type="ECO:0000313" key="5">
    <source>
        <dbReference type="EMBL" id="QBZ66152.1"/>
    </source>
</evidence>
<reference evidence="5 6" key="1">
    <citation type="journal article" date="2019" name="Mol. Biol. Evol.">
        <title>Blast fungal genomes show frequent chromosomal changes, gene gains and losses, and effector gene turnover.</title>
        <authorList>
            <person name="Gomez Luciano L.B."/>
            <person name="Jason Tsai I."/>
            <person name="Chuma I."/>
            <person name="Tosa Y."/>
            <person name="Chen Y.H."/>
            <person name="Li J.Y."/>
            <person name="Li M.Y."/>
            <person name="Jade Lu M.Y."/>
            <person name="Nakayashiki H."/>
            <person name="Li W.H."/>
        </authorList>
    </citation>
    <scope>NUCLEOTIDE SEQUENCE [LARGE SCALE GENOMIC DNA]</scope>
    <source>
        <strain evidence="5">MZ5-1-6</strain>
    </source>
</reference>
<evidence type="ECO:0000256" key="2">
    <source>
        <dbReference type="ARBA" id="ARBA00022692"/>
    </source>
</evidence>
<organism evidence="5 6">
    <name type="scientific">Pyricularia oryzae</name>
    <name type="common">Rice blast fungus</name>
    <name type="synonym">Magnaporthe oryzae</name>
    <dbReference type="NCBI Taxonomy" id="318829"/>
    <lineage>
        <taxon>Eukaryota</taxon>
        <taxon>Fungi</taxon>
        <taxon>Dikarya</taxon>
        <taxon>Ascomycota</taxon>
        <taxon>Pezizomycotina</taxon>
        <taxon>Sordariomycetes</taxon>
        <taxon>Sordariomycetidae</taxon>
        <taxon>Magnaporthales</taxon>
        <taxon>Pyriculariaceae</taxon>
        <taxon>Pyricularia</taxon>
    </lineage>
</organism>
<evidence type="ECO:0000313" key="6">
    <source>
        <dbReference type="Proteomes" id="UP000294847"/>
    </source>
</evidence>